<evidence type="ECO:0000313" key="1">
    <source>
        <dbReference type="EMBL" id="GHC80045.1"/>
    </source>
</evidence>
<proteinExistence type="predicted"/>
<dbReference type="InterPro" id="IPR036412">
    <property type="entry name" value="HAD-like_sf"/>
</dbReference>
<sequence>MTTVDLSTIKGVIFDKDGTLIDFHQSWTSIGLDLAMAAAVNDEERAEELMVLAGYDSQSKRFRPDSVFAAGTNAELIDLWFPTYTQSAKLEILSGVERIISRIAAERAVPVPQCRDVLQFLFNQSMKLAVVTNDSTKGAEETLSALGISQFFTACFGYDAVANPKPAIDPVIAFCDTTGLSPRQIAVIGDNHHDILMGKRAGVALTVGVLTGTGTRQTLREADLLLDSIADFTCLFETQPVS</sequence>
<organism evidence="1 2">
    <name type="scientific">Limoniibacter endophyticus</name>
    <dbReference type="NCBI Taxonomy" id="1565040"/>
    <lineage>
        <taxon>Bacteria</taxon>
        <taxon>Pseudomonadati</taxon>
        <taxon>Pseudomonadota</taxon>
        <taxon>Alphaproteobacteria</taxon>
        <taxon>Hyphomicrobiales</taxon>
        <taxon>Bartonellaceae</taxon>
        <taxon>Limoniibacter</taxon>
    </lineage>
</organism>
<dbReference type="InterPro" id="IPR050155">
    <property type="entry name" value="HAD-like_hydrolase_sf"/>
</dbReference>
<evidence type="ECO:0000313" key="2">
    <source>
        <dbReference type="Proteomes" id="UP000641137"/>
    </source>
</evidence>
<dbReference type="Gene3D" id="1.10.150.240">
    <property type="entry name" value="Putative phosphatase, domain 2"/>
    <property type="match status" value="1"/>
</dbReference>
<dbReference type="GO" id="GO:0006281">
    <property type="term" value="P:DNA repair"/>
    <property type="evidence" value="ECO:0007669"/>
    <property type="project" value="TreeGrafter"/>
</dbReference>
<dbReference type="InterPro" id="IPR023214">
    <property type="entry name" value="HAD_sf"/>
</dbReference>
<accession>A0A8J3GHL8</accession>
<dbReference type="AlphaFoldDB" id="A0A8J3GHL8"/>
<dbReference type="Pfam" id="PF13419">
    <property type="entry name" value="HAD_2"/>
    <property type="match status" value="1"/>
</dbReference>
<dbReference type="PANTHER" id="PTHR43434:SF22">
    <property type="entry name" value="PHOSPHOGLYCOLATE PHOSPHATASE"/>
    <property type="match status" value="1"/>
</dbReference>
<dbReference type="PANTHER" id="PTHR43434">
    <property type="entry name" value="PHOSPHOGLYCOLATE PHOSPHATASE"/>
    <property type="match status" value="1"/>
</dbReference>
<dbReference type="NCBIfam" id="TIGR01549">
    <property type="entry name" value="HAD-SF-IA-v1"/>
    <property type="match status" value="1"/>
</dbReference>
<dbReference type="InterPro" id="IPR041492">
    <property type="entry name" value="HAD_2"/>
</dbReference>
<dbReference type="GO" id="GO:0008967">
    <property type="term" value="F:phosphoglycolate phosphatase activity"/>
    <property type="evidence" value="ECO:0007669"/>
    <property type="project" value="TreeGrafter"/>
</dbReference>
<gene>
    <name evidence="1" type="ORF">GCM10010136_32880</name>
</gene>
<reference evidence="1" key="1">
    <citation type="journal article" date="2014" name="Int. J. Syst. Evol. Microbiol.">
        <title>Complete genome sequence of Corynebacterium casei LMG S-19264T (=DSM 44701T), isolated from a smear-ripened cheese.</title>
        <authorList>
            <consortium name="US DOE Joint Genome Institute (JGI-PGF)"/>
            <person name="Walter F."/>
            <person name="Albersmeier A."/>
            <person name="Kalinowski J."/>
            <person name="Ruckert C."/>
        </authorList>
    </citation>
    <scope>NUCLEOTIDE SEQUENCE</scope>
    <source>
        <strain evidence="1">KCTC 42097</strain>
    </source>
</reference>
<dbReference type="EMBL" id="BMZO01000012">
    <property type="protein sequence ID" value="GHC80045.1"/>
    <property type="molecule type" value="Genomic_DNA"/>
</dbReference>
<dbReference type="Proteomes" id="UP000641137">
    <property type="component" value="Unassembled WGS sequence"/>
</dbReference>
<comment type="caution">
    <text evidence="1">The sequence shown here is derived from an EMBL/GenBank/DDBJ whole genome shotgun (WGS) entry which is preliminary data.</text>
</comment>
<dbReference type="Gene3D" id="3.40.50.1000">
    <property type="entry name" value="HAD superfamily/HAD-like"/>
    <property type="match status" value="1"/>
</dbReference>
<dbReference type="SFLD" id="SFLDS00003">
    <property type="entry name" value="Haloacid_Dehalogenase"/>
    <property type="match status" value="1"/>
</dbReference>
<dbReference type="SFLD" id="SFLDG01129">
    <property type="entry name" value="C1.5:_HAD__Beta-PGM__Phosphata"/>
    <property type="match status" value="1"/>
</dbReference>
<reference evidence="1" key="2">
    <citation type="submission" date="2020-09" db="EMBL/GenBank/DDBJ databases">
        <authorList>
            <person name="Sun Q."/>
            <person name="Kim S."/>
        </authorList>
    </citation>
    <scope>NUCLEOTIDE SEQUENCE</scope>
    <source>
        <strain evidence="1">KCTC 42097</strain>
    </source>
</reference>
<dbReference type="RefSeq" id="WP_189492747.1">
    <property type="nucleotide sequence ID" value="NZ_BMZO01000012.1"/>
</dbReference>
<dbReference type="InterPro" id="IPR023198">
    <property type="entry name" value="PGP-like_dom2"/>
</dbReference>
<protein>
    <submittedName>
        <fullName evidence="1">Haloacid dehalogenase</fullName>
    </submittedName>
</protein>
<dbReference type="SUPFAM" id="SSF56784">
    <property type="entry name" value="HAD-like"/>
    <property type="match status" value="1"/>
</dbReference>
<keyword evidence="2" id="KW-1185">Reference proteome</keyword>
<name>A0A8J3GHL8_9HYPH</name>
<dbReference type="InterPro" id="IPR006439">
    <property type="entry name" value="HAD-SF_hydro_IA"/>
</dbReference>